<name>A0ABY3ESK1_9BURK</name>
<dbReference type="PIRSF" id="PIRSF017082">
    <property type="entry name" value="YflP"/>
    <property type="match status" value="1"/>
</dbReference>
<organism evidence="3 4">
    <name type="scientific">Cupriavidus campinensis</name>
    <dbReference type="NCBI Taxonomy" id="151783"/>
    <lineage>
        <taxon>Bacteria</taxon>
        <taxon>Pseudomonadati</taxon>
        <taxon>Pseudomonadota</taxon>
        <taxon>Betaproteobacteria</taxon>
        <taxon>Burkholderiales</taxon>
        <taxon>Burkholderiaceae</taxon>
        <taxon>Cupriavidus</taxon>
    </lineage>
</organism>
<reference evidence="3 4" key="1">
    <citation type="submission" date="2019-05" db="EMBL/GenBank/DDBJ databases">
        <title>Whole genome sequence analysis of Cupriavidus campinensis S14E4C strain.</title>
        <authorList>
            <person name="Abbaszade G."/>
            <person name="Szabo A."/>
            <person name="Toumi M."/>
            <person name="Toth E."/>
        </authorList>
    </citation>
    <scope>NUCLEOTIDE SEQUENCE [LARGE SCALE GENOMIC DNA]</scope>
    <source>
        <strain evidence="3 4">S14E4C</strain>
    </source>
</reference>
<evidence type="ECO:0000313" key="4">
    <source>
        <dbReference type="Proteomes" id="UP000318943"/>
    </source>
</evidence>
<dbReference type="PROSITE" id="PS51318">
    <property type="entry name" value="TAT"/>
    <property type="match status" value="1"/>
</dbReference>
<dbReference type="Gene3D" id="3.40.190.10">
    <property type="entry name" value="Periplasmic binding protein-like II"/>
    <property type="match status" value="1"/>
</dbReference>
<dbReference type="CDD" id="cd13578">
    <property type="entry name" value="PBP2_Bug27"/>
    <property type="match status" value="1"/>
</dbReference>
<feature type="signal peptide" evidence="2">
    <location>
        <begin position="1"/>
        <end position="36"/>
    </location>
</feature>
<comment type="caution">
    <text evidence="3">The sequence shown here is derived from an EMBL/GenBank/DDBJ whole genome shotgun (WGS) entry which is preliminary data.</text>
</comment>
<evidence type="ECO:0000256" key="1">
    <source>
        <dbReference type="ARBA" id="ARBA00006987"/>
    </source>
</evidence>
<evidence type="ECO:0000313" key="3">
    <source>
        <dbReference type="EMBL" id="TSP13692.1"/>
    </source>
</evidence>
<accession>A0ABY3ESK1</accession>
<protein>
    <submittedName>
        <fullName evidence="3">Tripartite tricarboxylate transporter substrate binding protein</fullName>
    </submittedName>
</protein>
<dbReference type="InterPro" id="IPR005064">
    <property type="entry name" value="BUG"/>
</dbReference>
<sequence length="338" mass="35459">MRVRVYPRRRFMAAMATMAGVAVTAAFSAVPGAALAQAQNYPNKPIRMVVGFPSGGAPDILARIFSEKISPSWGQPVVVDNKPGAGGNIGGEAVAHAAPDGNTLALGTVGTHSINGALYSKMPYDMVKDFTPVILLASTPNVLVVNPSVPAKNVQELIALAKSKPGALQFGTPGVGTSLHVAGELFNTMAQVKITHVPYKGRAMAIPDLLGGHIPMMFDNLPSALPVVKEGKLRALGVTSAKRSPSAPDIPTIAEQGLPGYEAESWFAVFAPANTPKDVVAKLNTELNRIFKLPDVQAKLKTLGLDPVLGTPEALATYQRSEITKWAKVVKDSGAKAE</sequence>
<dbReference type="PANTHER" id="PTHR42928:SF5">
    <property type="entry name" value="BLR1237 PROTEIN"/>
    <property type="match status" value="1"/>
</dbReference>
<feature type="chain" id="PRO_5046367678" evidence="2">
    <location>
        <begin position="37"/>
        <end position="338"/>
    </location>
</feature>
<dbReference type="SUPFAM" id="SSF53850">
    <property type="entry name" value="Periplasmic binding protein-like II"/>
    <property type="match status" value="1"/>
</dbReference>
<dbReference type="InterPro" id="IPR042100">
    <property type="entry name" value="Bug_dom1"/>
</dbReference>
<comment type="similarity">
    <text evidence="1">Belongs to the UPF0065 (bug) family.</text>
</comment>
<dbReference type="EMBL" id="VCIZ01000002">
    <property type="protein sequence ID" value="TSP13692.1"/>
    <property type="molecule type" value="Genomic_DNA"/>
</dbReference>
<dbReference type="Gene3D" id="3.40.190.150">
    <property type="entry name" value="Bordetella uptake gene, domain 1"/>
    <property type="match status" value="1"/>
</dbReference>
<proteinExistence type="inferred from homology"/>
<evidence type="ECO:0000256" key="2">
    <source>
        <dbReference type="SAM" id="SignalP"/>
    </source>
</evidence>
<dbReference type="InterPro" id="IPR006311">
    <property type="entry name" value="TAT_signal"/>
</dbReference>
<gene>
    <name evidence="3" type="ORF">FGG12_04190</name>
</gene>
<dbReference type="PANTHER" id="PTHR42928">
    <property type="entry name" value="TRICARBOXYLATE-BINDING PROTEIN"/>
    <property type="match status" value="1"/>
</dbReference>
<dbReference type="Pfam" id="PF03401">
    <property type="entry name" value="TctC"/>
    <property type="match status" value="1"/>
</dbReference>
<keyword evidence="4" id="KW-1185">Reference proteome</keyword>
<keyword evidence="2" id="KW-0732">Signal</keyword>
<dbReference type="Proteomes" id="UP000318943">
    <property type="component" value="Unassembled WGS sequence"/>
</dbReference>